<keyword evidence="12 17" id="KW-0456">Lyase</keyword>
<comment type="function">
    <text evidence="14 19">Bifunctional enzyme that catalyzes the epimerization of the S- and R-forms of NAD(P)HX and the dehydration of the S-form of NAD(P)HX at the expense of ADP, which is converted to AMP. This allows the repair of both epimers of NAD(P)HX, a damaged form of NAD(P)H that is a result of enzymatic or heat-dependent hydration.</text>
</comment>
<dbReference type="RefSeq" id="WP_249318641.1">
    <property type="nucleotide sequence ID" value="NZ_JACRSN010000005.1"/>
</dbReference>
<dbReference type="InterPro" id="IPR017953">
    <property type="entry name" value="Carbohydrate_kinase_pred_CS"/>
</dbReference>
<keyword evidence="13" id="KW-0511">Multifunctional enzyme</keyword>
<evidence type="ECO:0000259" key="20">
    <source>
        <dbReference type="PROSITE" id="PS51383"/>
    </source>
</evidence>
<evidence type="ECO:0000256" key="14">
    <source>
        <dbReference type="ARBA" id="ARBA00025153"/>
    </source>
</evidence>
<feature type="binding site" evidence="17">
    <location>
        <position position="449"/>
    </location>
    <ligand>
        <name>(6S)-NADPHX</name>
        <dbReference type="ChEBI" id="CHEBI:64076"/>
    </ligand>
</feature>
<feature type="binding site" evidence="17">
    <location>
        <position position="331"/>
    </location>
    <ligand>
        <name>(6S)-NADPHX</name>
        <dbReference type="ChEBI" id="CHEBI:64076"/>
    </ligand>
</feature>
<dbReference type="SUPFAM" id="SSF64153">
    <property type="entry name" value="YjeF N-terminal domain-like"/>
    <property type="match status" value="1"/>
</dbReference>
<comment type="cofactor">
    <cofactor evidence="18 19">
        <name>K(+)</name>
        <dbReference type="ChEBI" id="CHEBI:29103"/>
    </cofactor>
    <text evidence="18 19">Binds 1 potassium ion per subunit.</text>
</comment>
<evidence type="ECO:0000256" key="6">
    <source>
        <dbReference type="ARBA" id="ARBA00022741"/>
    </source>
</evidence>
<evidence type="ECO:0000256" key="18">
    <source>
        <dbReference type="HAMAP-Rule" id="MF_01966"/>
    </source>
</evidence>
<comment type="subunit">
    <text evidence="17">Homotetramer.</text>
</comment>
<evidence type="ECO:0000256" key="5">
    <source>
        <dbReference type="ARBA" id="ARBA00022723"/>
    </source>
</evidence>
<evidence type="ECO:0000256" key="4">
    <source>
        <dbReference type="ARBA" id="ARBA00009524"/>
    </source>
</evidence>
<reference evidence="22" key="1">
    <citation type="submission" date="2020-08" db="EMBL/GenBank/DDBJ databases">
        <title>Genome public.</title>
        <authorList>
            <person name="Liu C."/>
            <person name="Sun Q."/>
        </authorList>
    </citation>
    <scope>NUCLEOTIDE SEQUENCE</scope>
    <source>
        <strain evidence="22">NSJ-40</strain>
    </source>
</reference>
<feature type="binding site" evidence="18">
    <location>
        <position position="58"/>
    </location>
    <ligand>
        <name>K(+)</name>
        <dbReference type="ChEBI" id="CHEBI:29103"/>
    </ligand>
</feature>
<feature type="binding site" evidence="18">
    <location>
        <begin position="57"/>
        <end position="61"/>
    </location>
    <ligand>
        <name>(6S)-NADPHX</name>
        <dbReference type="ChEBI" id="CHEBI:64076"/>
    </ligand>
</feature>
<dbReference type="Pfam" id="PF03853">
    <property type="entry name" value="YjeF_N"/>
    <property type="match status" value="1"/>
</dbReference>
<keyword evidence="11 18" id="KW-0413">Isomerase</keyword>
<feature type="binding site" evidence="18">
    <location>
        <position position="158"/>
    </location>
    <ligand>
        <name>(6S)-NADPHX</name>
        <dbReference type="ChEBI" id="CHEBI:64076"/>
    </ligand>
</feature>
<dbReference type="PIRSF" id="PIRSF017184">
    <property type="entry name" value="Nnr"/>
    <property type="match status" value="1"/>
</dbReference>
<dbReference type="InterPro" id="IPR004443">
    <property type="entry name" value="YjeF_N_dom"/>
</dbReference>
<dbReference type="EMBL" id="JACRSN010000005">
    <property type="protein sequence ID" value="MBC8533295.1"/>
    <property type="molecule type" value="Genomic_DNA"/>
</dbReference>
<keyword evidence="8 17" id="KW-0521">NADP</keyword>
<dbReference type="PANTHER" id="PTHR12592">
    <property type="entry name" value="ATP-DEPENDENT (S)-NAD(P)H-HYDRATE DEHYDRATASE FAMILY MEMBER"/>
    <property type="match status" value="1"/>
</dbReference>
<dbReference type="Proteomes" id="UP000651482">
    <property type="component" value="Unassembled WGS sequence"/>
</dbReference>
<sequence>MKVLSGAQIRALEAKAAAAGIPLSGMMENAGAAAVRLMRKKFDLLGKRAVIVCGKGNNGGDGYVCARLLTELSVKVTVILAQGRPASGLAAAAFAVMPQDVYVIDYRESAQTAEQLLAAADYILDGLFGFGFHGSIPADLISLVRAMNASGAVRVSLDLPSGAQCDNGAVLGECVCADYTVTFSTYKPVHVLAPGRDFCGEVVVSSVGIPAQMIAGFRPALSVYSVPEIKALFPPRPAISNKGDYGKLFCICGSVGMAGAAVMAGAAALRCGTGLVQMALPESIYPIVSSRLTEPVFTLYRTDADGAFLPECREEIRMALSKATAVLIGCGLGKRPAARELLQLVLREAVCPVLLDADGINLASENIDMVANSKAPVVLTPHPGEMARLMDLRTEEVQKDRIDCAAKAAQQLHAVVVLKGSGTVIAAPDGELILNTTGNPGMAKGGSGDVLAGMIAALLAQGMDPTIAAAAGAYLHGLAGDRCAERYSEHAMLPTDLVNLLPEIFLAVER</sequence>
<comment type="similarity">
    <text evidence="3 19">In the N-terminal section; belongs to the NnrE/AIBP family.</text>
</comment>
<dbReference type="NCBIfam" id="TIGR00196">
    <property type="entry name" value="yjeF_cterm"/>
    <property type="match status" value="1"/>
</dbReference>
<feature type="binding site" evidence="18">
    <location>
        <position position="125"/>
    </location>
    <ligand>
        <name>K(+)</name>
        <dbReference type="ChEBI" id="CHEBI:29103"/>
    </ligand>
</feature>
<dbReference type="InterPro" id="IPR036652">
    <property type="entry name" value="YjeF_N_dom_sf"/>
</dbReference>
<gene>
    <name evidence="17" type="primary">nnrD</name>
    <name evidence="18" type="synonym">nnrE</name>
    <name evidence="22" type="ORF">IAG03_04610</name>
</gene>
<evidence type="ECO:0000256" key="11">
    <source>
        <dbReference type="ARBA" id="ARBA00023235"/>
    </source>
</evidence>
<evidence type="ECO:0000256" key="7">
    <source>
        <dbReference type="ARBA" id="ARBA00022840"/>
    </source>
</evidence>
<dbReference type="GO" id="GO:0005524">
    <property type="term" value="F:ATP binding"/>
    <property type="evidence" value="ECO:0007669"/>
    <property type="project" value="UniProtKB-UniRule"/>
</dbReference>
<accession>A0A926DAC1</accession>
<evidence type="ECO:0000256" key="19">
    <source>
        <dbReference type="PIRNR" id="PIRNR017184"/>
    </source>
</evidence>
<evidence type="ECO:0000313" key="23">
    <source>
        <dbReference type="Proteomes" id="UP000651482"/>
    </source>
</evidence>
<name>A0A926DAC1_9FIRM</name>
<dbReference type="SUPFAM" id="SSF53613">
    <property type="entry name" value="Ribokinase-like"/>
    <property type="match status" value="1"/>
</dbReference>
<comment type="cofactor">
    <cofactor evidence="17">
        <name>Mg(2+)</name>
        <dbReference type="ChEBI" id="CHEBI:18420"/>
    </cofactor>
</comment>
<keyword evidence="9 18" id="KW-0630">Potassium</keyword>
<dbReference type="Pfam" id="PF01256">
    <property type="entry name" value="Carb_kinase"/>
    <property type="match status" value="1"/>
</dbReference>
<evidence type="ECO:0000259" key="21">
    <source>
        <dbReference type="PROSITE" id="PS51385"/>
    </source>
</evidence>
<comment type="catalytic activity">
    <reaction evidence="2 18 19">
        <text>(6R)-NADPHX = (6S)-NADPHX</text>
        <dbReference type="Rhea" id="RHEA:32227"/>
        <dbReference type="ChEBI" id="CHEBI:64076"/>
        <dbReference type="ChEBI" id="CHEBI:64077"/>
        <dbReference type="EC" id="5.1.99.6"/>
    </reaction>
</comment>
<dbReference type="AlphaFoldDB" id="A0A926DAC1"/>
<dbReference type="Gene3D" id="3.40.1190.20">
    <property type="match status" value="1"/>
</dbReference>
<comment type="catalytic activity">
    <reaction evidence="16 17 19">
        <text>(6S)-NADPHX + ADP = AMP + phosphate + NADPH + H(+)</text>
        <dbReference type="Rhea" id="RHEA:32235"/>
        <dbReference type="ChEBI" id="CHEBI:15378"/>
        <dbReference type="ChEBI" id="CHEBI:43474"/>
        <dbReference type="ChEBI" id="CHEBI:57783"/>
        <dbReference type="ChEBI" id="CHEBI:64076"/>
        <dbReference type="ChEBI" id="CHEBI:456215"/>
        <dbReference type="ChEBI" id="CHEBI:456216"/>
        <dbReference type="EC" id="4.2.1.136"/>
    </reaction>
</comment>
<feature type="domain" description="YjeF N-terminal" evidence="21">
    <location>
        <begin position="9"/>
        <end position="215"/>
    </location>
</feature>
<dbReference type="InterPro" id="IPR030677">
    <property type="entry name" value="Nnr"/>
</dbReference>
<keyword evidence="6 17" id="KW-0547">Nucleotide-binding</keyword>
<dbReference type="GO" id="GO:0046496">
    <property type="term" value="P:nicotinamide nucleotide metabolic process"/>
    <property type="evidence" value="ECO:0007669"/>
    <property type="project" value="UniProtKB-UniRule"/>
</dbReference>
<evidence type="ECO:0000256" key="17">
    <source>
        <dbReference type="HAMAP-Rule" id="MF_01965"/>
    </source>
</evidence>
<comment type="similarity">
    <text evidence="18">Belongs to the NnrE/AIBP family.</text>
</comment>
<evidence type="ECO:0000256" key="9">
    <source>
        <dbReference type="ARBA" id="ARBA00022958"/>
    </source>
</evidence>
<keyword evidence="7 17" id="KW-0067">ATP-binding</keyword>
<evidence type="ECO:0000256" key="15">
    <source>
        <dbReference type="ARBA" id="ARBA00048238"/>
    </source>
</evidence>
<feature type="binding site" evidence="17">
    <location>
        <position position="382"/>
    </location>
    <ligand>
        <name>(6S)-NADPHX</name>
        <dbReference type="ChEBI" id="CHEBI:64076"/>
    </ligand>
</feature>
<comment type="catalytic activity">
    <reaction evidence="15 17 19">
        <text>(6S)-NADHX + ADP = AMP + phosphate + NADH + H(+)</text>
        <dbReference type="Rhea" id="RHEA:32223"/>
        <dbReference type="ChEBI" id="CHEBI:15378"/>
        <dbReference type="ChEBI" id="CHEBI:43474"/>
        <dbReference type="ChEBI" id="CHEBI:57945"/>
        <dbReference type="ChEBI" id="CHEBI:64074"/>
        <dbReference type="ChEBI" id="CHEBI:456215"/>
        <dbReference type="ChEBI" id="CHEBI:456216"/>
        <dbReference type="EC" id="4.2.1.136"/>
    </reaction>
</comment>
<dbReference type="InterPro" id="IPR000631">
    <property type="entry name" value="CARKD"/>
</dbReference>
<evidence type="ECO:0000313" key="22">
    <source>
        <dbReference type="EMBL" id="MBC8533295.1"/>
    </source>
</evidence>
<dbReference type="InterPro" id="IPR029056">
    <property type="entry name" value="Ribokinase-like"/>
</dbReference>
<comment type="catalytic activity">
    <reaction evidence="1 18 19">
        <text>(6R)-NADHX = (6S)-NADHX</text>
        <dbReference type="Rhea" id="RHEA:32215"/>
        <dbReference type="ChEBI" id="CHEBI:64074"/>
        <dbReference type="ChEBI" id="CHEBI:64075"/>
        <dbReference type="EC" id="5.1.99.6"/>
    </reaction>
</comment>
<feature type="binding site" evidence="17">
    <location>
        <position position="260"/>
    </location>
    <ligand>
        <name>(6S)-NADPHX</name>
        <dbReference type="ChEBI" id="CHEBI:64076"/>
    </ligand>
</feature>
<feature type="binding site" evidence="17">
    <location>
        <begin position="419"/>
        <end position="423"/>
    </location>
    <ligand>
        <name>AMP</name>
        <dbReference type="ChEBI" id="CHEBI:456215"/>
    </ligand>
</feature>
<dbReference type="CDD" id="cd01171">
    <property type="entry name" value="YXKO-related"/>
    <property type="match status" value="1"/>
</dbReference>
<dbReference type="GO" id="GO:0052856">
    <property type="term" value="F:NAD(P)HX epimerase activity"/>
    <property type="evidence" value="ECO:0007669"/>
    <property type="project" value="UniProtKB-UniRule"/>
</dbReference>
<evidence type="ECO:0000256" key="2">
    <source>
        <dbReference type="ARBA" id="ARBA00000909"/>
    </source>
</evidence>
<evidence type="ECO:0000256" key="8">
    <source>
        <dbReference type="ARBA" id="ARBA00022857"/>
    </source>
</evidence>
<dbReference type="HAMAP" id="MF_01966">
    <property type="entry name" value="NADHX_epimerase"/>
    <property type="match status" value="1"/>
</dbReference>
<keyword evidence="5 18" id="KW-0479">Metal-binding</keyword>
<dbReference type="PROSITE" id="PS01050">
    <property type="entry name" value="YJEF_C_2"/>
    <property type="match status" value="1"/>
</dbReference>
<dbReference type="GO" id="GO:0110051">
    <property type="term" value="P:metabolite repair"/>
    <property type="evidence" value="ECO:0007669"/>
    <property type="project" value="TreeGrafter"/>
</dbReference>
<evidence type="ECO:0000256" key="10">
    <source>
        <dbReference type="ARBA" id="ARBA00023027"/>
    </source>
</evidence>
<evidence type="ECO:0000256" key="13">
    <source>
        <dbReference type="ARBA" id="ARBA00023268"/>
    </source>
</evidence>
<protein>
    <recommendedName>
        <fullName evidence="19">Bifunctional NAD(P)H-hydrate repair enzyme</fullName>
    </recommendedName>
    <alternativeName>
        <fullName evidence="19">Nicotinamide nucleotide repair protein</fullName>
    </alternativeName>
    <domain>
        <recommendedName>
            <fullName evidence="19">ADP-dependent (S)-NAD(P)H-hydrate dehydratase</fullName>
            <ecNumber evidence="19">4.2.1.136</ecNumber>
        </recommendedName>
        <alternativeName>
            <fullName evidence="19">ADP-dependent NAD(P)HX dehydratase</fullName>
        </alternativeName>
    </domain>
    <domain>
        <recommendedName>
            <fullName evidence="19">NAD(P)H-hydrate epimerase</fullName>
            <ecNumber evidence="19">5.1.99.6</ecNumber>
        </recommendedName>
    </domain>
</protein>
<feature type="domain" description="YjeF C-terminal" evidence="20">
    <location>
        <begin position="225"/>
        <end position="508"/>
    </location>
</feature>
<evidence type="ECO:0000256" key="1">
    <source>
        <dbReference type="ARBA" id="ARBA00000013"/>
    </source>
</evidence>
<keyword evidence="23" id="KW-1185">Reference proteome</keyword>
<feature type="binding site" evidence="18">
    <location>
        <position position="161"/>
    </location>
    <ligand>
        <name>K(+)</name>
        <dbReference type="ChEBI" id="CHEBI:29103"/>
    </ligand>
</feature>
<dbReference type="EC" id="4.2.1.136" evidence="19"/>
<dbReference type="PROSITE" id="PS51385">
    <property type="entry name" value="YJEF_N"/>
    <property type="match status" value="1"/>
</dbReference>
<evidence type="ECO:0000256" key="3">
    <source>
        <dbReference type="ARBA" id="ARBA00006001"/>
    </source>
</evidence>
<feature type="binding site" evidence="18">
    <location>
        <begin position="129"/>
        <end position="135"/>
    </location>
    <ligand>
        <name>(6S)-NADPHX</name>
        <dbReference type="ChEBI" id="CHEBI:64076"/>
    </ligand>
</feature>
<feature type="binding site" evidence="17">
    <location>
        <position position="448"/>
    </location>
    <ligand>
        <name>AMP</name>
        <dbReference type="ChEBI" id="CHEBI:456215"/>
    </ligand>
</feature>
<keyword evidence="10 17" id="KW-0520">NAD</keyword>
<dbReference type="EC" id="5.1.99.6" evidence="19"/>
<evidence type="ECO:0000256" key="16">
    <source>
        <dbReference type="ARBA" id="ARBA00049209"/>
    </source>
</evidence>
<comment type="similarity">
    <text evidence="4 19">In the C-terminal section; belongs to the NnrD/CARKD family.</text>
</comment>
<dbReference type="PANTHER" id="PTHR12592:SF0">
    <property type="entry name" value="ATP-DEPENDENT (S)-NAD(P)H-HYDRATE DEHYDRATASE"/>
    <property type="match status" value="1"/>
</dbReference>
<dbReference type="GO" id="GO:0046872">
    <property type="term" value="F:metal ion binding"/>
    <property type="evidence" value="ECO:0007669"/>
    <property type="project" value="UniProtKB-UniRule"/>
</dbReference>
<organism evidence="22 23">
    <name type="scientific">Yeguia hominis</name>
    <dbReference type="NCBI Taxonomy" id="2763662"/>
    <lineage>
        <taxon>Bacteria</taxon>
        <taxon>Bacillati</taxon>
        <taxon>Bacillota</taxon>
        <taxon>Clostridia</taxon>
        <taxon>Eubacteriales</taxon>
        <taxon>Yeguiaceae</taxon>
        <taxon>Yeguia</taxon>
    </lineage>
</organism>
<dbReference type="Gene3D" id="3.40.50.10260">
    <property type="entry name" value="YjeF N-terminal domain"/>
    <property type="match status" value="1"/>
</dbReference>
<comment type="similarity">
    <text evidence="17">Belongs to the NnrD/CARKD family.</text>
</comment>
<comment type="caution">
    <text evidence="22">The sequence shown here is derived from an EMBL/GenBank/DDBJ whole genome shotgun (WGS) entry which is preliminary data.</text>
</comment>
<dbReference type="NCBIfam" id="TIGR00197">
    <property type="entry name" value="yjeF_nterm"/>
    <property type="match status" value="1"/>
</dbReference>
<evidence type="ECO:0000256" key="12">
    <source>
        <dbReference type="ARBA" id="ARBA00023239"/>
    </source>
</evidence>
<dbReference type="PROSITE" id="PS51383">
    <property type="entry name" value="YJEF_C_3"/>
    <property type="match status" value="1"/>
</dbReference>
<proteinExistence type="inferred from homology"/>
<comment type="caution">
    <text evidence="18">Lacks conserved residue(s) required for the propagation of feature annotation.</text>
</comment>
<comment type="function">
    <text evidence="18">Catalyzes the epimerization of the S- and R-forms of NAD(P)HX, a damaged form of NAD(P)H that is a result of enzymatic or heat-dependent hydration. This is a prerequisite for the S-specific NAD(P)H-hydrate dehydratase to allow the repair of both epimers of NAD(P)HX.</text>
</comment>
<dbReference type="HAMAP" id="MF_01965">
    <property type="entry name" value="NADHX_dehydratase"/>
    <property type="match status" value="1"/>
</dbReference>
<dbReference type="GO" id="GO:0052855">
    <property type="term" value="F:ADP-dependent NAD(P)H-hydrate dehydratase activity"/>
    <property type="evidence" value="ECO:0007669"/>
    <property type="project" value="UniProtKB-UniRule"/>
</dbReference>
<comment type="function">
    <text evidence="17">Catalyzes the dehydration of the S-form of NAD(P)HX at the expense of ADP, which is converted to AMP. Together with NAD(P)HX epimerase, which catalyzes the epimerization of the S- and R-forms, the enzyme allows the repair of both epimers of NAD(P)HX, a damaged form of NAD(P)H that is a result of enzymatic or heat-dependent hydration.</text>
</comment>